<dbReference type="EMBL" id="JBHPBY010000436">
    <property type="protein sequence ID" value="MFC1853164.1"/>
    <property type="molecule type" value="Genomic_DNA"/>
</dbReference>
<keyword evidence="4" id="KW-1185">Reference proteome</keyword>
<evidence type="ECO:0000256" key="1">
    <source>
        <dbReference type="ARBA" id="ARBA00008532"/>
    </source>
</evidence>
<sequence length="262" mass="29050">MKISPQNETPVFTHAITRKPGRNCDRGLTTAQLGDPDYELLLLQHQTYLKTLQSAVLEVITLPELPAFPDAYFVEDTAVVIPEIAIITIPGAASRKGEEVEMEAVLAKYRRTVRIKEPGTVDGGDVLQAGSHFFIGVSERTNNEGAHQLGHILNEYQYSWTIVPVQTGLHLKSSVNYLGQNTLALTANYAGRAEFKTYNTIIVAESEEYAANILLLNDRLIMPAGFPETRKKLAALHRDVVELELSEIRKMDGGLTCLSLRF</sequence>
<dbReference type="SUPFAM" id="SSF55909">
    <property type="entry name" value="Pentein"/>
    <property type="match status" value="1"/>
</dbReference>
<dbReference type="PANTHER" id="PTHR12737:SF9">
    <property type="entry name" value="DIMETHYLARGININASE"/>
    <property type="match status" value="1"/>
</dbReference>
<reference evidence="3 4" key="1">
    <citation type="submission" date="2024-09" db="EMBL/GenBank/DDBJ databases">
        <title>Laminarin stimulates single cell rates of sulfate reduction while oxygen inhibits transcriptomic activity in coastal marine sediment.</title>
        <authorList>
            <person name="Lindsay M."/>
            <person name="Orcutt B."/>
            <person name="Emerson D."/>
            <person name="Stepanauskas R."/>
            <person name="D'Angelo T."/>
        </authorList>
    </citation>
    <scope>NUCLEOTIDE SEQUENCE [LARGE SCALE GENOMIC DNA]</scope>
    <source>
        <strain evidence="3">SAG AM-311-K15</strain>
    </source>
</reference>
<dbReference type="Pfam" id="PF02274">
    <property type="entry name" value="ADI"/>
    <property type="match status" value="1"/>
</dbReference>
<keyword evidence="2" id="KW-0378">Hydrolase</keyword>
<dbReference type="InterPro" id="IPR033199">
    <property type="entry name" value="DDAH-like"/>
</dbReference>
<proteinExistence type="inferred from homology"/>
<evidence type="ECO:0000256" key="2">
    <source>
        <dbReference type="ARBA" id="ARBA00022801"/>
    </source>
</evidence>
<protein>
    <submittedName>
        <fullName evidence="3">Dimethylarginine dimethylaminohydrolase family protein</fullName>
    </submittedName>
</protein>
<dbReference type="Gene3D" id="3.75.10.10">
    <property type="entry name" value="L-arginine/glycine Amidinotransferase, Chain A"/>
    <property type="match status" value="1"/>
</dbReference>
<dbReference type="Proteomes" id="UP001594351">
    <property type="component" value="Unassembled WGS sequence"/>
</dbReference>
<evidence type="ECO:0000313" key="3">
    <source>
        <dbReference type="EMBL" id="MFC1853164.1"/>
    </source>
</evidence>
<gene>
    <name evidence="3" type="ORF">ACFL27_23450</name>
</gene>
<accession>A0ABV6Z3Z0</accession>
<organism evidence="3 4">
    <name type="scientific">candidate division CSSED10-310 bacterium</name>
    <dbReference type="NCBI Taxonomy" id="2855610"/>
    <lineage>
        <taxon>Bacteria</taxon>
        <taxon>Bacteria division CSSED10-310</taxon>
    </lineage>
</organism>
<comment type="similarity">
    <text evidence="1">Belongs to the DDAH family.</text>
</comment>
<evidence type="ECO:0000313" key="4">
    <source>
        <dbReference type="Proteomes" id="UP001594351"/>
    </source>
</evidence>
<name>A0ABV6Z3Z0_UNCC1</name>
<comment type="caution">
    <text evidence="3">The sequence shown here is derived from an EMBL/GenBank/DDBJ whole genome shotgun (WGS) entry which is preliminary data.</text>
</comment>
<dbReference type="PANTHER" id="PTHR12737">
    <property type="entry name" value="DIMETHYLARGININE DIMETHYLAMINOHYDROLASE"/>
    <property type="match status" value="1"/>
</dbReference>